<dbReference type="PROSITE" id="PS51343">
    <property type="entry name" value="PII_GLNB_DOM"/>
    <property type="match status" value="1"/>
</dbReference>
<dbReference type="InterPro" id="IPR015867">
    <property type="entry name" value="N-reg_PII/ATP_PRibTrfase_C"/>
</dbReference>
<evidence type="ECO:0000313" key="7">
    <source>
        <dbReference type="EMBL" id="QDU02544.1"/>
    </source>
</evidence>
<dbReference type="Pfam" id="PF00543">
    <property type="entry name" value="P-II"/>
    <property type="match status" value="1"/>
</dbReference>
<keyword evidence="2" id="KW-0547">Nucleotide-binding</keyword>
<dbReference type="PANTHER" id="PTHR30115">
    <property type="entry name" value="NITROGEN REGULATORY PROTEIN P-II"/>
    <property type="match status" value="1"/>
</dbReference>
<dbReference type="InterPro" id="IPR011322">
    <property type="entry name" value="N-reg_PII-like_a/b"/>
</dbReference>
<dbReference type="InterPro" id="IPR002187">
    <property type="entry name" value="N-reg_PII"/>
</dbReference>
<dbReference type="PIRSF" id="PIRSF039144">
    <property type="entry name" value="GlnB"/>
    <property type="match status" value="1"/>
</dbReference>
<dbReference type="InterPro" id="IPR017918">
    <property type="entry name" value="N-reg_PII_CS"/>
</dbReference>
<evidence type="ECO:0000313" key="6">
    <source>
        <dbReference type="EMBL" id="QDT20421.1"/>
    </source>
</evidence>
<dbReference type="GO" id="GO:0006808">
    <property type="term" value="P:regulation of nitrogen utilization"/>
    <property type="evidence" value="ECO:0007669"/>
    <property type="project" value="InterPro"/>
</dbReference>
<accession>A0A517WBB2</accession>
<name>A0A517PM18_9PLAN</name>
<dbReference type="RefSeq" id="WP_145039488.1">
    <property type="nucleotide sequence ID" value="NZ_CP036266.1"/>
</dbReference>
<keyword evidence="8" id="KW-1185">Reference proteome</keyword>
<evidence type="ECO:0000256" key="4">
    <source>
        <dbReference type="PIRSR" id="PIRSR602187-50"/>
    </source>
</evidence>
<evidence type="ECO:0000256" key="2">
    <source>
        <dbReference type="ARBA" id="ARBA00022741"/>
    </source>
</evidence>
<dbReference type="FunFam" id="3.30.70.120:FF:000001">
    <property type="entry name" value="Nitrogen regulatory protein P-II"/>
    <property type="match status" value="1"/>
</dbReference>
<dbReference type="GO" id="GO:0005524">
    <property type="term" value="F:ATP binding"/>
    <property type="evidence" value="ECO:0007669"/>
    <property type="project" value="TreeGrafter"/>
</dbReference>
<gene>
    <name evidence="6" type="primary">glnB_1</name>
    <name evidence="6" type="ORF">HG66A1_22070</name>
    <name evidence="7" type="ORF">V6x_22490</name>
</gene>
<evidence type="ECO:0000256" key="1">
    <source>
        <dbReference type="ARBA" id="ARBA00022553"/>
    </source>
</evidence>
<proteinExistence type="inferred from homology"/>
<dbReference type="AlphaFoldDB" id="A0A517PM18"/>
<evidence type="ECO:0000313" key="9">
    <source>
        <dbReference type="Proteomes" id="UP000320722"/>
    </source>
</evidence>
<dbReference type="GO" id="GO:0005829">
    <property type="term" value="C:cytosol"/>
    <property type="evidence" value="ECO:0007669"/>
    <property type="project" value="TreeGrafter"/>
</dbReference>
<dbReference type="PANTHER" id="PTHR30115:SF11">
    <property type="entry name" value="NITROGEN REGULATORY PROTEIN P-II HOMOLOG"/>
    <property type="match status" value="1"/>
</dbReference>
<accession>A0A517PM18</accession>
<protein>
    <submittedName>
        <fullName evidence="6">Nitrogen regulatory protein P-II</fullName>
    </submittedName>
</protein>
<dbReference type="EMBL" id="CP036347">
    <property type="protein sequence ID" value="QDU02544.1"/>
    <property type="molecule type" value="Genomic_DNA"/>
</dbReference>
<keyword evidence="1 4" id="KW-0597">Phosphoprotein</keyword>
<sequence length="112" mass="12567">MKKIQAIIRHYKLEEVKNAISELGISGMTVSEVRGFGRQRGHKETYRGNEYIVDFLPKVKIEIVVQDDVVPQTVETITQVARTGQIGDGKIFITNLDEVIRIRTGETGPEAV</sequence>
<evidence type="ECO:0000256" key="3">
    <source>
        <dbReference type="PIRSR" id="PIRSR039144-50"/>
    </source>
</evidence>
<dbReference type="Proteomes" id="UP000320421">
    <property type="component" value="Chromosome"/>
</dbReference>
<accession>A0A5A8AU88</accession>
<dbReference type="GO" id="GO:0030234">
    <property type="term" value="F:enzyme regulator activity"/>
    <property type="evidence" value="ECO:0007669"/>
    <property type="project" value="InterPro"/>
</dbReference>
<dbReference type="Proteomes" id="UP000320722">
    <property type="component" value="Chromosome"/>
</dbReference>
<dbReference type="PROSITE" id="PS00638">
    <property type="entry name" value="PII_GLNB_CTER"/>
    <property type="match status" value="1"/>
</dbReference>
<dbReference type="EMBL" id="CP036266">
    <property type="protein sequence ID" value="QDT20421.1"/>
    <property type="molecule type" value="Genomic_DNA"/>
</dbReference>
<organism evidence="6 8">
    <name type="scientific">Gimesia chilikensis</name>
    <dbReference type="NCBI Taxonomy" id="2605989"/>
    <lineage>
        <taxon>Bacteria</taxon>
        <taxon>Pseudomonadati</taxon>
        <taxon>Planctomycetota</taxon>
        <taxon>Planctomycetia</taxon>
        <taxon>Planctomycetales</taxon>
        <taxon>Planctomycetaceae</taxon>
        <taxon>Gimesia</taxon>
    </lineage>
</organism>
<reference evidence="8 9" key="1">
    <citation type="submission" date="2019-02" db="EMBL/GenBank/DDBJ databases">
        <title>Deep-cultivation of Planctomycetes and their phenomic and genomic characterization uncovers novel biology.</title>
        <authorList>
            <person name="Wiegand S."/>
            <person name="Jogler M."/>
            <person name="Boedeker C."/>
            <person name="Pinto D."/>
            <person name="Vollmers J."/>
            <person name="Rivas-Marin E."/>
            <person name="Kohn T."/>
            <person name="Peeters S.H."/>
            <person name="Heuer A."/>
            <person name="Rast P."/>
            <person name="Oberbeckmann S."/>
            <person name="Bunk B."/>
            <person name="Jeske O."/>
            <person name="Meyerdierks A."/>
            <person name="Storesund J.E."/>
            <person name="Kallscheuer N."/>
            <person name="Luecker S."/>
            <person name="Lage O.M."/>
            <person name="Pohl T."/>
            <person name="Merkel B.J."/>
            <person name="Hornburger P."/>
            <person name="Mueller R.-W."/>
            <person name="Bruemmer F."/>
            <person name="Labrenz M."/>
            <person name="Spormann A.M."/>
            <person name="Op den Camp H."/>
            <person name="Overmann J."/>
            <person name="Amann R."/>
            <person name="Jetten M.S.M."/>
            <person name="Mascher T."/>
            <person name="Medema M.H."/>
            <person name="Devos D.P."/>
            <person name="Kaster A.-K."/>
            <person name="Ovreas L."/>
            <person name="Rohde M."/>
            <person name="Galperin M.Y."/>
            <person name="Jogler C."/>
        </authorList>
    </citation>
    <scope>NUCLEOTIDE SEQUENCE [LARGE SCALE GENOMIC DNA]</scope>
    <source>
        <strain evidence="6 8">HG66A1</strain>
        <strain evidence="7 9">V6</strain>
    </source>
</reference>
<dbReference type="Gene3D" id="3.30.70.120">
    <property type="match status" value="1"/>
</dbReference>
<evidence type="ECO:0000256" key="5">
    <source>
        <dbReference type="RuleBase" id="RU003936"/>
    </source>
</evidence>
<feature type="modified residue" description="O-UMP-tyrosine" evidence="3">
    <location>
        <position position="51"/>
    </location>
</feature>
<dbReference type="SUPFAM" id="SSF54913">
    <property type="entry name" value="GlnB-like"/>
    <property type="match status" value="1"/>
</dbReference>
<evidence type="ECO:0000313" key="8">
    <source>
        <dbReference type="Proteomes" id="UP000320421"/>
    </source>
</evidence>
<dbReference type="OrthoDB" id="9802729at2"/>
<comment type="similarity">
    <text evidence="5">Belongs to the P(II) protein family.</text>
</comment>
<dbReference type="SMART" id="SM00938">
    <property type="entry name" value="P-II"/>
    <property type="match status" value="1"/>
</dbReference>
<dbReference type="PRINTS" id="PR00340">
    <property type="entry name" value="PIIGLNB"/>
</dbReference>